<dbReference type="Gene3D" id="3.30.70.100">
    <property type="match status" value="1"/>
</dbReference>
<dbReference type="SUPFAM" id="SSF54909">
    <property type="entry name" value="Dimeric alpha+beta barrel"/>
    <property type="match status" value="1"/>
</dbReference>
<gene>
    <name evidence="2" type="ORF">UFOPK1726_00002</name>
</gene>
<dbReference type="AlphaFoldDB" id="A0A6J6DQ62"/>
<accession>A0A6J6DQ62</accession>
<evidence type="ECO:0000313" key="2">
    <source>
        <dbReference type="EMBL" id="CAB4566197.1"/>
    </source>
</evidence>
<proteinExistence type="predicted"/>
<reference evidence="2" key="1">
    <citation type="submission" date="2020-05" db="EMBL/GenBank/DDBJ databases">
        <authorList>
            <person name="Chiriac C."/>
            <person name="Salcher M."/>
            <person name="Ghai R."/>
            <person name="Kavagutti S V."/>
        </authorList>
    </citation>
    <scope>NUCLEOTIDE SEQUENCE</scope>
</reference>
<dbReference type="PROSITE" id="PS51725">
    <property type="entry name" value="ABM"/>
    <property type="match status" value="1"/>
</dbReference>
<evidence type="ECO:0000259" key="1">
    <source>
        <dbReference type="PROSITE" id="PS51725"/>
    </source>
</evidence>
<organism evidence="2">
    <name type="scientific">freshwater metagenome</name>
    <dbReference type="NCBI Taxonomy" id="449393"/>
    <lineage>
        <taxon>unclassified sequences</taxon>
        <taxon>metagenomes</taxon>
        <taxon>ecological metagenomes</taxon>
    </lineage>
</organism>
<dbReference type="EMBL" id="CAEZTT010000001">
    <property type="protein sequence ID" value="CAB4566197.1"/>
    <property type="molecule type" value="Genomic_DNA"/>
</dbReference>
<protein>
    <submittedName>
        <fullName evidence="2">Unannotated protein</fullName>
    </submittedName>
</protein>
<dbReference type="Pfam" id="PF03992">
    <property type="entry name" value="ABM"/>
    <property type="match status" value="1"/>
</dbReference>
<feature type="domain" description="ABM" evidence="1">
    <location>
        <begin position="13"/>
        <end position="103"/>
    </location>
</feature>
<name>A0A6J6DQ62_9ZZZZ</name>
<dbReference type="InterPro" id="IPR011008">
    <property type="entry name" value="Dimeric_a/b-barrel"/>
</dbReference>
<sequence>MSDAMDVLLAGRIGLLVRIQSHAGARLALLDALNDYCENLDQEPGTEAFMIALDPSDEDVIWLYEWFTDQEALDAHRSSDAFADLMHRMPELVAVPPGVLPINPLRVRLAKQPLEQSL</sequence>
<dbReference type="InterPro" id="IPR007138">
    <property type="entry name" value="ABM_dom"/>
</dbReference>